<sequence>MLKRKYTDHKDWSRIIQRDYVQTHMDTKAYKGYVSLLTMHSVTHPLTFCYGKKNVCIVDNGYSWLQHFPEEKYYSITTAFDEEGEIVQWYIDIIRESGIEDDRLWFDDLYLDIVVLPTGEVILLDEEELEEAYKKGVINDRLYQLAWREARSLMKIIKEGNFALLELTKKHRMELLQM</sequence>
<accession>A0A1I0EYS5</accession>
<dbReference type="PROSITE" id="PS50206">
    <property type="entry name" value="RHODANESE_3"/>
    <property type="match status" value="1"/>
</dbReference>
<dbReference type="Proteomes" id="UP000198618">
    <property type="component" value="Unassembled WGS sequence"/>
</dbReference>
<feature type="domain" description="Rhodanese" evidence="1">
    <location>
        <begin position="50"/>
        <end position="73"/>
    </location>
</feature>
<proteinExistence type="predicted"/>
<dbReference type="InterPro" id="IPR001763">
    <property type="entry name" value="Rhodanese-like_dom"/>
</dbReference>
<keyword evidence="3" id="KW-1185">Reference proteome</keyword>
<evidence type="ECO:0000313" key="3">
    <source>
        <dbReference type="Proteomes" id="UP000198618"/>
    </source>
</evidence>
<dbReference type="RefSeq" id="WP_090870815.1">
    <property type="nucleotide sequence ID" value="NZ_FOHE01000013.1"/>
</dbReference>
<evidence type="ECO:0000313" key="2">
    <source>
        <dbReference type="EMBL" id="SET50507.1"/>
    </source>
</evidence>
<dbReference type="Gene3D" id="2.40.380.10">
    <property type="entry name" value="FomD-like"/>
    <property type="match status" value="1"/>
</dbReference>
<dbReference type="OrthoDB" id="2002222at2"/>
<dbReference type="STRING" id="930131.SAMN05216389_11321"/>
<evidence type="ECO:0000259" key="1">
    <source>
        <dbReference type="PROSITE" id="PS50206"/>
    </source>
</evidence>
<reference evidence="2 3" key="1">
    <citation type="submission" date="2016-10" db="EMBL/GenBank/DDBJ databases">
        <authorList>
            <person name="de Groot N.N."/>
        </authorList>
    </citation>
    <scope>NUCLEOTIDE SEQUENCE [LARGE SCALE GENOMIC DNA]</scope>
    <source>
        <strain evidence="2 3">IBRC-M 10780</strain>
    </source>
</reference>
<dbReference type="PANTHER" id="PTHR41271">
    <property type="entry name" value="DUF402 DOMAIN-CONTAINING PROTEIN"/>
    <property type="match status" value="1"/>
</dbReference>
<gene>
    <name evidence="2" type="ORF">SAMN05216389_11321</name>
</gene>
<dbReference type="AlphaFoldDB" id="A0A1I0EYS5"/>
<dbReference type="InterPro" id="IPR007295">
    <property type="entry name" value="DUF402"/>
</dbReference>
<dbReference type="InterPro" id="IPR035930">
    <property type="entry name" value="FomD-like_sf"/>
</dbReference>
<name>A0A1I0EYS5_9BACI</name>
<protein>
    <recommendedName>
        <fullName evidence="1">Rhodanese domain-containing protein</fullName>
    </recommendedName>
</protein>
<dbReference type="SUPFAM" id="SSF159234">
    <property type="entry name" value="FomD-like"/>
    <property type="match status" value="1"/>
</dbReference>
<dbReference type="Pfam" id="PF04167">
    <property type="entry name" value="DUF402"/>
    <property type="match status" value="1"/>
</dbReference>
<dbReference type="EMBL" id="FOHE01000013">
    <property type="protein sequence ID" value="SET50507.1"/>
    <property type="molecule type" value="Genomic_DNA"/>
</dbReference>
<dbReference type="PANTHER" id="PTHR41271:SF1">
    <property type="entry name" value="DUF402 DOMAIN-CONTAINING PROTEIN"/>
    <property type="match status" value="1"/>
</dbReference>
<organism evidence="2 3">
    <name type="scientific">Oceanobacillus limi</name>
    <dbReference type="NCBI Taxonomy" id="930131"/>
    <lineage>
        <taxon>Bacteria</taxon>
        <taxon>Bacillati</taxon>
        <taxon>Bacillota</taxon>
        <taxon>Bacilli</taxon>
        <taxon>Bacillales</taxon>
        <taxon>Bacillaceae</taxon>
        <taxon>Oceanobacillus</taxon>
    </lineage>
</organism>